<dbReference type="InterPro" id="IPR001254">
    <property type="entry name" value="Trypsin_dom"/>
</dbReference>
<dbReference type="GO" id="GO:0005576">
    <property type="term" value="C:extracellular region"/>
    <property type="evidence" value="ECO:0007669"/>
    <property type="project" value="UniProtKB-SubCell"/>
</dbReference>
<evidence type="ECO:0000256" key="4">
    <source>
        <dbReference type="ARBA" id="ARBA00022801"/>
    </source>
</evidence>
<comment type="subcellular location">
    <subcellularLocation>
        <location evidence="1">Secreted</location>
        <location evidence="1">Extracellular space</location>
    </subcellularLocation>
</comment>
<evidence type="ECO:0000256" key="8">
    <source>
        <dbReference type="ARBA" id="ARBA00024195"/>
    </source>
</evidence>
<evidence type="ECO:0000313" key="15">
    <source>
        <dbReference type="Proteomes" id="UP000838756"/>
    </source>
</evidence>
<dbReference type="OrthoDB" id="9425590at2759"/>
<dbReference type="GO" id="GO:0004252">
    <property type="term" value="F:serine-type endopeptidase activity"/>
    <property type="evidence" value="ECO:0007669"/>
    <property type="project" value="InterPro"/>
</dbReference>
<dbReference type="InterPro" id="IPR001314">
    <property type="entry name" value="Peptidase_S1A"/>
</dbReference>
<dbReference type="PROSITE" id="PS00135">
    <property type="entry name" value="TRYPSIN_SER"/>
    <property type="match status" value="1"/>
</dbReference>
<keyword evidence="15" id="KW-1185">Reference proteome</keyword>
<evidence type="ECO:0000259" key="13">
    <source>
        <dbReference type="PROSITE" id="PS50240"/>
    </source>
</evidence>
<comment type="caution">
    <text evidence="14">The sequence shown here is derived from an EMBL/GenBank/DDBJ whole genome shotgun (WGS) entry which is preliminary data.</text>
</comment>
<dbReference type="InterPro" id="IPR018114">
    <property type="entry name" value="TRYPSIN_HIS"/>
</dbReference>
<keyword evidence="5 11" id="KW-0720">Serine protease</keyword>
<evidence type="ECO:0000256" key="9">
    <source>
        <dbReference type="ARBA" id="ARBA00055534"/>
    </source>
</evidence>
<evidence type="ECO:0000256" key="7">
    <source>
        <dbReference type="ARBA" id="ARBA00023240"/>
    </source>
</evidence>
<evidence type="ECO:0000256" key="3">
    <source>
        <dbReference type="ARBA" id="ARBA00022670"/>
    </source>
</evidence>
<evidence type="ECO:0000256" key="2">
    <source>
        <dbReference type="ARBA" id="ARBA00022656"/>
    </source>
</evidence>
<dbReference type="InterPro" id="IPR050430">
    <property type="entry name" value="Peptidase_S1"/>
</dbReference>
<evidence type="ECO:0000256" key="1">
    <source>
        <dbReference type="ARBA" id="ARBA00004239"/>
    </source>
</evidence>
<comment type="function">
    <text evidence="9">Fibrinolytic activity; shows preferential cleavage of Arg-Gly bonds in all three fibrinogen chains. Contact with the caterpillars causes severe bleeding, due the anticoagulant effect of the protein.</text>
</comment>
<dbReference type="PROSITE" id="PS50240">
    <property type="entry name" value="TRYPSIN_DOM"/>
    <property type="match status" value="1"/>
</dbReference>
<dbReference type="Pfam" id="PF00089">
    <property type="entry name" value="Trypsin"/>
    <property type="match status" value="1"/>
</dbReference>
<evidence type="ECO:0000256" key="10">
    <source>
        <dbReference type="ARBA" id="ARBA00084094"/>
    </source>
</evidence>
<dbReference type="SMART" id="SM00020">
    <property type="entry name" value="Tryp_SPc"/>
    <property type="match status" value="1"/>
</dbReference>
<keyword evidence="2" id="KW-0800">Toxin</keyword>
<dbReference type="GO" id="GO:0006508">
    <property type="term" value="P:proteolysis"/>
    <property type="evidence" value="ECO:0007669"/>
    <property type="project" value="UniProtKB-KW"/>
</dbReference>
<dbReference type="FunFam" id="2.40.10.10:FF:000068">
    <property type="entry name" value="transmembrane protease serine 2"/>
    <property type="match status" value="1"/>
</dbReference>
<accession>A0A8S4SIJ9</accession>
<name>A0A8S4SIJ9_9NEOP</name>
<protein>
    <submittedName>
        <fullName evidence="14">Jg7941 protein</fullName>
    </submittedName>
</protein>
<dbReference type="CDD" id="cd00190">
    <property type="entry name" value="Tryp_SPc"/>
    <property type="match status" value="1"/>
</dbReference>
<dbReference type="EMBL" id="CAKXAJ010026292">
    <property type="protein sequence ID" value="CAH2265752.1"/>
    <property type="molecule type" value="Genomic_DNA"/>
</dbReference>
<keyword evidence="12" id="KW-0732">Signal</keyword>
<evidence type="ECO:0000256" key="6">
    <source>
        <dbReference type="ARBA" id="ARBA00023157"/>
    </source>
</evidence>
<keyword evidence="10" id="KW-1205">Fibrinolytic toxin</keyword>
<feature type="domain" description="Peptidase S1" evidence="13">
    <location>
        <begin position="25"/>
        <end position="270"/>
    </location>
</feature>
<evidence type="ECO:0000256" key="12">
    <source>
        <dbReference type="SAM" id="SignalP"/>
    </source>
</evidence>
<dbReference type="FunFam" id="2.40.10.10:FF:000002">
    <property type="entry name" value="Transmembrane protease serine"/>
    <property type="match status" value="1"/>
</dbReference>
<dbReference type="Gene3D" id="2.40.10.10">
    <property type="entry name" value="Trypsin-like serine proteases"/>
    <property type="match status" value="1"/>
</dbReference>
<comment type="similarity">
    <text evidence="8">Belongs to the peptidase S1 family. CLIP subfamily.</text>
</comment>
<dbReference type="InterPro" id="IPR009003">
    <property type="entry name" value="Peptidase_S1_PA"/>
</dbReference>
<keyword evidence="3 11" id="KW-0645">Protease</keyword>
<dbReference type="PANTHER" id="PTHR24276">
    <property type="entry name" value="POLYSERASE-RELATED"/>
    <property type="match status" value="1"/>
</dbReference>
<dbReference type="InterPro" id="IPR043504">
    <property type="entry name" value="Peptidase_S1_PA_chymotrypsin"/>
</dbReference>
<gene>
    <name evidence="14" type="primary">jg7941</name>
    <name evidence="14" type="ORF">PAEG_LOCUS25079</name>
</gene>
<feature type="chain" id="PRO_5035906014" evidence="12">
    <location>
        <begin position="19"/>
        <end position="271"/>
    </location>
</feature>
<organism evidence="14 15">
    <name type="scientific">Pararge aegeria aegeria</name>
    <dbReference type="NCBI Taxonomy" id="348720"/>
    <lineage>
        <taxon>Eukaryota</taxon>
        <taxon>Metazoa</taxon>
        <taxon>Ecdysozoa</taxon>
        <taxon>Arthropoda</taxon>
        <taxon>Hexapoda</taxon>
        <taxon>Insecta</taxon>
        <taxon>Pterygota</taxon>
        <taxon>Neoptera</taxon>
        <taxon>Endopterygota</taxon>
        <taxon>Lepidoptera</taxon>
        <taxon>Glossata</taxon>
        <taxon>Ditrysia</taxon>
        <taxon>Papilionoidea</taxon>
        <taxon>Nymphalidae</taxon>
        <taxon>Satyrinae</taxon>
        <taxon>Satyrini</taxon>
        <taxon>Parargina</taxon>
        <taxon>Pararge</taxon>
    </lineage>
</organism>
<dbReference type="InterPro" id="IPR033116">
    <property type="entry name" value="TRYPSIN_SER"/>
</dbReference>
<dbReference type="GO" id="GO:0090729">
    <property type="term" value="F:toxin activity"/>
    <property type="evidence" value="ECO:0007669"/>
    <property type="project" value="UniProtKB-KW"/>
</dbReference>
<proteinExistence type="inferred from homology"/>
<sequence length="271" mass="29591">MMQALLLVVLALTNVVYALPKRGRIVGGSPAPIEMYPFMASMQVSWFGGAHNHACGGSLITRTAILSAAHCFYFYHPERRWRARVGCPILSSDGGTHLEVSRTILHEDYVHRLLLNDVAIVRLASPATLSNKIQLARIAGPNYALPDNLRVYVAGWGLTLYENHEVSNELQHTYVFIINHDLCTKRYAELGRQPGNENILSKVTPEMMCTGILDVGGQDACSGDSGGPVVRGGDIIVGVTSWGHTCAHPLYPGVNVRVPSYTQWIVETAVA</sequence>
<keyword evidence="6" id="KW-1015">Disulfide bond</keyword>
<keyword evidence="4 11" id="KW-0378">Hydrolase</keyword>
<dbReference type="SUPFAM" id="SSF50494">
    <property type="entry name" value="Trypsin-like serine proteases"/>
    <property type="match status" value="1"/>
</dbReference>
<dbReference type="AlphaFoldDB" id="A0A8S4SIJ9"/>
<keyword evidence="7" id="KW-1199">Hemostasis impairing toxin</keyword>
<evidence type="ECO:0000256" key="11">
    <source>
        <dbReference type="RuleBase" id="RU363034"/>
    </source>
</evidence>
<evidence type="ECO:0000313" key="14">
    <source>
        <dbReference type="EMBL" id="CAH2265752.1"/>
    </source>
</evidence>
<feature type="signal peptide" evidence="12">
    <location>
        <begin position="1"/>
        <end position="18"/>
    </location>
</feature>
<reference evidence="14" key="1">
    <citation type="submission" date="2022-03" db="EMBL/GenBank/DDBJ databases">
        <authorList>
            <person name="Lindestad O."/>
        </authorList>
    </citation>
    <scope>NUCLEOTIDE SEQUENCE</scope>
</reference>
<evidence type="ECO:0000256" key="5">
    <source>
        <dbReference type="ARBA" id="ARBA00022825"/>
    </source>
</evidence>
<dbReference type="PRINTS" id="PR00722">
    <property type="entry name" value="CHYMOTRYPSIN"/>
</dbReference>
<dbReference type="Proteomes" id="UP000838756">
    <property type="component" value="Unassembled WGS sequence"/>
</dbReference>
<dbReference type="PROSITE" id="PS00134">
    <property type="entry name" value="TRYPSIN_HIS"/>
    <property type="match status" value="1"/>
</dbReference>
<dbReference type="PANTHER" id="PTHR24276:SF91">
    <property type="entry name" value="AT26814P-RELATED"/>
    <property type="match status" value="1"/>
</dbReference>